<protein>
    <submittedName>
        <fullName evidence="1">Uncharacterized protein</fullName>
    </submittedName>
</protein>
<keyword evidence="2" id="KW-1185">Reference proteome</keyword>
<sequence>MLVRTSLEGGEDSLVDAVFESTFVLTEENHSSTGSTKGLVSCGCHNIAIVERRRLLSSGDQSGNVRHVHHQKGPVGISDFSEFGVVPVTGVSRSSADDHGRFEKTCITGKLLMVNISGLGVNSVWKRFEVNRSGRDSFAGSFLLRVRVKPVCQVTTAGQIQSHDSFMRAKEGGVDGKIGRGPRVRLDIDAPLLGVQSIGCERTLLAKNLDLVNNLVTSVVSGVGETFRILVRQS</sequence>
<dbReference type="EMBL" id="CAACVS010000300">
    <property type="protein sequence ID" value="VEU40698.1"/>
    <property type="molecule type" value="Genomic_DNA"/>
</dbReference>
<evidence type="ECO:0000313" key="1">
    <source>
        <dbReference type="EMBL" id="VEU40698.1"/>
    </source>
</evidence>
<gene>
    <name evidence="1" type="ORF">PSNMU_V1.4_AUG-EV-PASAV3_0075930</name>
</gene>
<dbReference type="AlphaFoldDB" id="A0A448ZF89"/>
<proteinExistence type="predicted"/>
<name>A0A448ZF89_9STRA</name>
<evidence type="ECO:0000313" key="2">
    <source>
        <dbReference type="Proteomes" id="UP000291116"/>
    </source>
</evidence>
<dbReference type="OrthoDB" id="10557159at2759"/>
<reference evidence="1 2" key="1">
    <citation type="submission" date="2019-01" db="EMBL/GenBank/DDBJ databases">
        <authorList>
            <person name="Ferrante I. M."/>
        </authorList>
    </citation>
    <scope>NUCLEOTIDE SEQUENCE [LARGE SCALE GENOMIC DNA]</scope>
    <source>
        <strain evidence="1 2">B856</strain>
    </source>
</reference>
<accession>A0A448ZF89</accession>
<dbReference type="Proteomes" id="UP000291116">
    <property type="component" value="Unassembled WGS sequence"/>
</dbReference>
<organism evidence="1 2">
    <name type="scientific">Pseudo-nitzschia multistriata</name>
    <dbReference type="NCBI Taxonomy" id="183589"/>
    <lineage>
        <taxon>Eukaryota</taxon>
        <taxon>Sar</taxon>
        <taxon>Stramenopiles</taxon>
        <taxon>Ochrophyta</taxon>
        <taxon>Bacillariophyta</taxon>
        <taxon>Bacillariophyceae</taxon>
        <taxon>Bacillariophycidae</taxon>
        <taxon>Bacillariales</taxon>
        <taxon>Bacillariaceae</taxon>
        <taxon>Pseudo-nitzschia</taxon>
    </lineage>
</organism>